<dbReference type="OrthoDB" id="4404538at2"/>
<sequence>MPGFTCATCGQYHEELPLCFGAEVPLYYYSVPAEEREARVEMSTDWCVVDEEHFFIRGRIEIPIIDYPENFVWNVWTSLSEESFMRSQELWNDPLRVQEKPYFGWLQTEIPSYENTVNCKTWVHTQPVGTIPQVEVFEENHPLTLDQRNGVTLMQVQKIVESLLHG</sequence>
<dbReference type="Proteomes" id="UP000317624">
    <property type="component" value="Unassembled WGS sequence"/>
</dbReference>
<accession>A0A558BLD9</accession>
<dbReference type="InterPro" id="IPR018697">
    <property type="entry name" value="DUF2199"/>
</dbReference>
<dbReference type="AlphaFoldDB" id="A0A558BLD9"/>
<reference evidence="1 2" key="1">
    <citation type="submission" date="2019-07" db="EMBL/GenBank/DDBJ databases">
        <title>Hymenobacter sp. straun FUR1 Genome sequencing and assembly.</title>
        <authorList>
            <person name="Chhetri G."/>
        </authorList>
    </citation>
    <scope>NUCLEOTIDE SEQUENCE [LARGE SCALE GENOMIC DNA]</scope>
    <source>
        <strain evidence="1 2">Fur1</strain>
    </source>
</reference>
<dbReference type="RefSeq" id="WP_144852765.1">
    <property type="nucleotide sequence ID" value="NZ_VMRJ01000007.1"/>
</dbReference>
<comment type="caution">
    <text evidence="1">The sequence shown here is derived from an EMBL/GenBank/DDBJ whole genome shotgun (WGS) entry which is preliminary data.</text>
</comment>
<gene>
    <name evidence="1" type="ORF">FNT36_23215</name>
</gene>
<protein>
    <submittedName>
        <fullName evidence="1">DUF2199 domain-containing protein</fullName>
    </submittedName>
</protein>
<dbReference type="Pfam" id="PF09965">
    <property type="entry name" value="DUF2199"/>
    <property type="match status" value="1"/>
</dbReference>
<proteinExistence type="predicted"/>
<name>A0A558BLD9_9BACT</name>
<dbReference type="EMBL" id="VMRJ01000007">
    <property type="protein sequence ID" value="TVT37320.1"/>
    <property type="molecule type" value="Genomic_DNA"/>
</dbReference>
<evidence type="ECO:0000313" key="1">
    <source>
        <dbReference type="EMBL" id="TVT37320.1"/>
    </source>
</evidence>
<keyword evidence="2" id="KW-1185">Reference proteome</keyword>
<organism evidence="1 2">
    <name type="scientific">Hymenobacter setariae</name>
    <dbReference type="NCBI Taxonomy" id="2594794"/>
    <lineage>
        <taxon>Bacteria</taxon>
        <taxon>Pseudomonadati</taxon>
        <taxon>Bacteroidota</taxon>
        <taxon>Cytophagia</taxon>
        <taxon>Cytophagales</taxon>
        <taxon>Hymenobacteraceae</taxon>
        <taxon>Hymenobacter</taxon>
    </lineage>
</organism>
<evidence type="ECO:0000313" key="2">
    <source>
        <dbReference type="Proteomes" id="UP000317624"/>
    </source>
</evidence>